<dbReference type="Proteomes" id="UP001595377">
    <property type="component" value="Unassembled WGS sequence"/>
</dbReference>
<gene>
    <name evidence="1" type="ORF">ACFOHH_16180</name>
</gene>
<reference evidence="2" key="1">
    <citation type="journal article" date="2019" name="Int. J. Syst. Evol. Microbiol.">
        <title>The Global Catalogue of Microorganisms (GCM) 10K type strain sequencing project: providing services to taxonomists for standard genome sequencing and annotation.</title>
        <authorList>
            <consortium name="The Broad Institute Genomics Platform"/>
            <consortium name="The Broad Institute Genome Sequencing Center for Infectious Disease"/>
            <person name="Wu L."/>
            <person name="Ma J."/>
        </authorList>
    </citation>
    <scope>NUCLEOTIDE SEQUENCE [LARGE SCALE GENOMIC DNA]</scope>
    <source>
        <strain evidence="2">KCTC 52677</strain>
    </source>
</reference>
<dbReference type="EMBL" id="JBHRSP010000025">
    <property type="protein sequence ID" value="MFC3074650.1"/>
    <property type="molecule type" value="Genomic_DNA"/>
</dbReference>
<sequence>MDEETDELILATQSMLDGQQMAIAAVALALIDKGSIDRARLLGIIESLHGILAADYVGALGDVGDAEIGLSRLREWLDVSDWKEGQVLEELHKLESAEFLRSQLKLANSKRKRPPPAQRTD</sequence>
<evidence type="ECO:0000313" key="1">
    <source>
        <dbReference type="EMBL" id="MFC3074650.1"/>
    </source>
</evidence>
<accession>A0ABV7DI91</accession>
<comment type="caution">
    <text evidence="1">The sequence shown here is derived from an EMBL/GenBank/DDBJ whole genome shotgun (WGS) entry which is preliminary data.</text>
</comment>
<protein>
    <submittedName>
        <fullName evidence="1">Uncharacterized protein</fullName>
    </submittedName>
</protein>
<evidence type="ECO:0000313" key="2">
    <source>
        <dbReference type="Proteomes" id="UP001595377"/>
    </source>
</evidence>
<proteinExistence type="predicted"/>
<organism evidence="1 2">
    <name type="scientific">Shinella pollutisoli</name>
    <dbReference type="NCBI Taxonomy" id="2250594"/>
    <lineage>
        <taxon>Bacteria</taxon>
        <taxon>Pseudomonadati</taxon>
        <taxon>Pseudomonadota</taxon>
        <taxon>Alphaproteobacteria</taxon>
        <taxon>Hyphomicrobiales</taxon>
        <taxon>Rhizobiaceae</taxon>
        <taxon>Shinella</taxon>
    </lineage>
</organism>
<keyword evidence="2" id="KW-1185">Reference proteome</keyword>
<name>A0ABV7DI91_9HYPH</name>